<dbReference type="InterPro" id="IPR000644">
    <property type="entry name" value="CBS_dom"/>
</dbReference>
<accession>A0A2H3KQY5</accession>
<dbReference type="Gene3D" id="3.30.70.260">
    <property type="match status" value="1"/>
</dbReference>
<dbReference type="OrthoDB" id="9802114at2"/>
<dbReference type="SMART" id="SM00116">
    <property type="entry name" value="CBS"/>
    <property type="match status" value="2"/>
</dbReference>
<keyword evidence="6" id="KW-1185">Reference proteome</keyword>
<dbReference type="SUPFAM" id="SSF55021">
    <property type="entry name" value="ACT-like"/>
    <property type="match status" value="1"/>
</dbReference>
<dbReference type="Pfam" id="PF00571">
    <property type="entry name" value="CBS"/>
    <property type="match status" value="2"/>
</dbReference>
<dbReference type="Gene3D" id="3.10.580.10">
    <property type="entry name" value="CBS-domain"/>
    <property type="match status" value="1"/>
</dbReference>
<dbReference type="InterPro" id="IPR046342">
    <property type="entry name" value="CBS_dom_sf"/>
</dbReference>
<dbReference type="PROSITE" id="PS51371">
    <property type="entry name" value="CBS"/>
    <property type="match status" value="2"/>
</dbReference>
<dbReference type="EMBL" id="LYXE01000024">
    <property type="protein sequence ID" value="PDW00873.1"/>
    <property type="molecule type" value="Genomic_DNA"/>
</dbReference>
<dbReference type="SUPFAM" id="SSF54631">
    <property type="entry name" value="CBS-domain pair"/>
    <property type="match status" value="1"/>
</dbReference>
<proteinExistence type="predicted"/>
<dbReference type="PANTHER" id="PTHR43080">
    <property type="entry name" value="CBS DOMAIN-CONTAINING PROTEIN CBSX3, MITOCHONDRIAL"/>
    <property type="match status" value="1"/>
</dbReference>
<comment type="caution">
    <text evidence="5">The sequence shown here is derived from an EMBL/GenBank/DDBJ whole genome shotgun (WGS) entry which is preliminary data.</text>
</comment>
<feature type="domain" description="CBS" evidence="3">
    <location>
        <begin position="81"/>
        <end position="139"/>
    </location>
</feature>
<dbReference type="InterPro" id="IPR002912">
    <property type="entry name" value="ACT_dom"/>
</dbReference>
<dbReference type="PROSITE" id="PS51671">
    <property type="entry name" value="ACT"/>
    <property type="match status" value="1"/>
</dbReference>
<reference evidence="5 6" key="1">
    <citation type="submission" date="2016-05" db="EMBL/GenBank/DDBJ databases">
        <authorList>
            <person name="Lavstsen T."/>
            <person name="Jespersen J.S."/>
        </authorList>
    </citation>
    <scope>NUCLEOTIDE SEQUENCE [LARGE SCALE GENOMIC DNA]</scope>
    <source>
        <strain evidence="5 6">B7-9</strain>
    </source>
</reference>
<dbReference type="AlphaFoldDB" id="A0A2H3KQY5"/>
<dbReference type="PANTHER" id="PTHR43080:SF26">
    <property type="entry name" value="REGULATORY PROTEIN"/>
    <property type="match status" value="1"/>
</dbReference>
<gene>
    <name evidence="5" type="ORF">A9Q02_08375</name>
</gene>
<keyword evidence="1 2" id="KW-0129">CBS domain</keyword>
<organism evidence="5 6">
    <name type="scientific">Candidatus Chloroploca asiatica</name>
    <dbReference type="NCBI Taxonomy" id="1506545"/>
    <lineage>
        <taxon>Bacteria</taxon>
        <taxon>Bacillati</taxon>
        <taxon>Chloroflexota</taxon>
        <taxon>Chloroflexia</taxon>
        <taxon>Chloroflexales</taxon>
        <taxon>Chloroflexineae</taxon>
        <taxon>Oscillochloridaceae</taxon>
        <taxon>Candidatus Chloroploca</taxon>
    </lineage>
</organism>
<dbReference type="InterPro" id="IPR051257">
    <property type="entry name" value="Diverse_CBS-Domain"/>
</dbReference>
<sequence length="215" mass="23431">MFVGERMSHPVISVTPETTIHDALHLMRTEHIRRAPVIHHGRLVGIVSMKDLLNASPSQATTLSVWELNYLLSKLTVESYMNRQVLTVSEDTPIEEASRIMADQRIGGLPVVRNNDVVGMITETDLFKILLELMGARDAGVRCAVHMVDEPGQLAKLTQALASAGGNILALGTFAGDTSANSTVTFKVHGLTPDQVRALITPLVEQVVDIRITHP</sequence>
<evidence type="ECO:0000313" key="5">
    <source>
        <dbReference type="EMBL" id="PDW00873.1"/>
    </source>
</evidence>
<protein>
    <recommendedName>
        <fullName evidence="7">CBS domain-containing protein</fullName>
    </recommendedName>
</protein>
<evidence type="ECO:0000256" key="1">
    <source>
        <dbReference type="ARBA" id="ARBA00023122"/>
    </source>
</evidence>
<evidence type="ECO:0000313" key="6">
    <source>
        <dbReference type="Proteomes" id="UP000220922"/>
    </source>
</evidence>
<dbReference type="Proteomes" id="UP000220922">
    <property type="component" value="Unassembled WGS sequence"/>
</dbReference>
<evidence type="ECO:0000259" key="3">
    <source>
        <dbReference type="PROSITE" id="PS51371"/>
    </source>
</evidence>
<evidence type="ECO:0000259" key="4">
    <source>
        <dbReference type="PROSITE" id="PS51671"/>
    </source>
</evidence>
<dbReference type="CDD" id="cd04584">
    <property type="entry name" value="CBS_pair_AcuB_like"/>
    <property type="match status" value="1"/>
</dbReference>
<evidence type="ECO:0008006" key="7">
    <source>
        <dbReference type="Google" id="ProtNLM"/>
    </source>
</evidence>
<feature type="domain" description="ACT" evidence="4">
    <location>
        <begin position="142"/>
        <end position="215"/>
    </location>
</feature>
<feature type="domain" description="CBS" evidence="3">
    <location>
        <begin position="7"/>
        <end position="62"/>
    </location>
</feature>
<name>A0A2H3KQY5_9CHLR</name>
<dbReference type="InterPro" id="IPR045865">
    <property type="entry name" value="ACT-like_dom_sf"/>
</dbReference>
<evidence type="ECO:0000256" key="2">
    <source>
        <dbReference type="PROSITE-ProRule" id="PRU00703"/>
    </source>
</evidence>